<dbReference type="AlphaFoldDB" id="A0A2P2E9N6"/>
<dbReference type="InterPro" id="IPR029058">
    <property type="entry name" value="AB_hydrolase_fold"/>
</dbReference>
<dbReference type="Pfam" id="PF00561">
    <property type="entry name" value="Abhydrolase_1"/>
    <property type="match status" value="1"/>
</dbReference>
<feature type="domain" description="AB hydrolase-1" evidence="2">
    <location>
        <begin position="74"/>
        <end position="202"/>
    </location>
</feature>
<dbReference type="InterPro" id="IPR000073">
    <property type="entry name" value="AB_hydrolase_1"/>
</dbReference>
<keyword evidence="4" id="KW-1185">Reference proteome</keyword>
<reference evidence="3 4" key="1">
    <citation type="journal article" date="2018" name="Genome Announc.">
        <title>Draft Genome Sequence of "Candidatus Phycosocius bacilliformis," an Alphaproteobacterial Ectosymbiont of the Hydrocarbon-Producing Green Alga Botryococcus braunii.</title>
        <authorList>
            <person name="Tanabe Y."/>
            <person name="Yamaguchi H."/>
            <person name="Watanabe M.M."/>
        </authorList>
    </citation>
    <scope>NUCLEOTIDE SEQUENCE [LARGE SCALE GENOMIC DNA]</scope>
    <source>
        <strain evidence="3 4">BOTRYCO-2</strain>
    </source>
</reference>
<protein>
    <recommendedName>
        <fullName evidence="2">AB hydrolase-1 domain-containing protein</fullName>
    </recommendedName>
</protein>
<proteinExistence type="predicted"/>
<dbReference type="SUPFAM" id="SSF53474">
    <property type="entry name" value="alpha/beta-Hydrolases"/>
    <property type="match status" value="1"/>
</dbReference>
<gene>
    <name evidence="3" type="ORF">PbB2_01413</name>
</gene>
<dbReference type="EMBL" id="BFBR01000003">
    <property type="protein sequence ID" value="GBF57744.1"/>
    <property type="molecule type" value="Genomic_DNA"/>
</dbReference>
<evidence type="ECO:0000256" key="1">
    <source>
        <dbReference type="SAM" id="MobiDB-lite"/>
    </source>
</evidence>
<name>A0A2P2E9N6_9PROT</name>
<dbReference type="RefSeq" id="WP_238164903.1">
    <property type="nucleotide sequence ID" value="NZ_BFBR01000003.1"/>
</dbReference>
<evidence type="ECO:0000313" key="3">
    <source>
        <dbReference type="EMBL" id="GBF57744.1"/>
    </source>
</evidence>
<organism evidence="3 4">
    <name type="scientific">Candidatus Phycosocius bacilliformis</name>
    <dbReference type="NCBI Taxonomy" id="1445552"/>
    <lineage>
        <taxon>Bacteria</taxon>
        <taxon>Pseudomonadati</taxon>
        <taxon>Pseudomonadota</taxon>
        <taxon>Alphaproteobacteria</taxon>
        <taxon>Caulobacterales</taxon>
        <taxon>Caulobacterales incertae sedis</taxon>
        <taxon>Candidatus Phycosocius</taxon>
    </lineage>
</organism>
<dbReference type="Gene3D" id="3.40.50.1820">
    <property type="entry name" value="alpha/beta hydrolase"/>
    <property type="match status" value="1"/>
</dbReference>
<feature type="region of interest" description="Disordered" evidence="1">
    <location>
        <begin position="14"/>
        <end position="33"/>
    </location>
</feature>
<sequence>MMVAAAINAATPKKRAFSKQNAKSPESAGRLKPPPLALTLVEGRGVVELAATLATRSILRHAPRGDGHSVLVLPGFLASDRSTQPIRRFLDELDYDTHGWGQGQNLGKFYKMREVLEGRLGEIHAKSGQKVSLVGWSLGGVFARYLALVHPDKVRSVITLGSPFAADIHATSAKKLYDLLSNEGPARPGDLEKIAGDLPVPNSSIYTKLDGIVNWKTCIAKPADNAETIEIRLASHVGIGVNPAAFWATADRLAQPEGTFKPFAKSGPFALAYG</sequence>
<accession>A0A2P2E9N6</accession>
<evidence type="ECO:0000259" key="2">
    <source>
        <dbReference type="Pfam" id="PF00561"/>
    </source>
</evidence>
<evidence type="ECO:0000313" key="4">
    <source>
        <dbReference type="Proteomes" id="UP000245086"/>
    </source>
</evidence>
<comment type="caution">
    <text evidence="3">The sequence shown here is derived from an EMBL/GenBank/DDBJ whole genome shotgun (WGS) entry which is preliminary data.</text>
</comment>
<dbReference type="Proteomes" id="UP000245086">
    <property type="component" value="Unassembled WGS sequence"/>
</dbReference>